<accession>A0A9N9Q0S9</accession>
<proteinExistence type="inferred from homology"/>
<dbReference type="Pfam" id="PF09753">
    <property type="entry name" value="Use1"/>
    <property type="match status" value="1"/>
</dbReference>
<sequence length="314" mass="34599">MARISTAGGAGAPDHTSLNLTRILARLNSILITSDQQTEHRLKVSEIEREKVGTNLKYASSLLTQLEKDAQNIKNLTKKQEAQTELVRKREVLLRLEERLEELNDLAHPEDDDTSEGEDLIGEDTPSEETDSHTYTSPTPSPSTNHPPVPSISAPFETSNPPQFEEPTSTLRSRTNASQREELFNPSLSTVTTGISPRTSHAPVPTTTKESLLTHNRTEQEALTSLLLSMASALKESSKAFAASLDDEKEILDHAGKGMDKNEEALNAASKKMGLLRGMTEGKGWWGRIMLYAWIAGLMVAAILIVFVMPKLRF</sequence>
<evidence type="ECO:0000256" key="11">
    <source>
        <dbReference type="SAM" id="Phobius"/>
    </source>
</evidence>
<dbReference type="GO" id="GO:0006890">
    <property type="term" value="P:retrograde vesicle-mediated transport, Golgi to endoplasmic reticulum"/>
    <property type="evidence" value="ECO:0007669"/>
    <property type="project" value="TreeGrafter"/>
</dbReference>
<evidence type="ECO:0000256" key="1">
    <source>
        <dbReference type="ARBA" id="ARBA00004163"/>
    </source>
</evidence>
<protein>
    <recommendedName>
        <fullName evidence="14">Synaptobrevin</fullName>
    </recommendedName>
</protein>
<evidence type="ECO:0000256" key="10">
    <source>
        <dbReference type="SAM" id="MobiDB-lite"/>
    </source>
</evidence>
<evidence type="ECO:0000256" key="4">
    <source>
        <dbReference type="ARBA" id="ARBA00022692"/>
    </source>
</evidence>
<evidence type="ECO:0000313" key="13">
    <source>
        <dbReference type="Proteomes" id="UP000701801"/>
    </source>
</evidence>
<comment type="subcellular location">
    <subcellularLocation>
        <location evidence="1">Endoplasmic reticulum membrane</location>
        <topology evidence="1">Single-pass type IV membrane protein</topology>
    </subcellularLocation>
</comment>
<dbReference type="AlphaFoldDB" id="A0A9N9Q0S9"/>
<evidence type="ECO:0000256" key="5">
    <source>
        <dbReference type="ARBA" id="ARBA00022824"/>
    </source>
</evidence>
<comment type="similarity">
    <text evidence="2">Belongs to the USE1 family.</text>
</comment>
<comment type="caution">
    <text evidence="12">The sequence shown here is derived from an EMBL/GenBank/DDBJ whole genome shotgun (WGS) entry which is preliminary data.</text>
</comment>
<evidence type="ECO:0000256" key="6">
    <source>
        <dbReference type="ARBA" id="ARBA00022892"/>
    </source>
</evidence>
<dbReference type="GO" id="GO:0005484">
    <property type="term" value="F:SNAP receptor activity"/>
    <property type="evidence" value="ECO:0007669"/>
    <property type="project" value="TreeGrafter"/>
</dbReference>
<keyword evidence="8 11" id="KW-1133">Transmembrane helix</keyword>
<dbReference type="GO" id="GO:0015031">
    <property type="term" value="P:protein transport"/>
    <property type="evidence" value="ECO:0007669"/>
    <property type="project" value="UniProtKB-KW"/>
</dbReference>
<evidence type="ECO:0000256" key="9">
    <source>
        <dbReference type="ARBA" id="ARBA00023136"/>
    </source>
</evidence>
<feature type="compositionally biased region" description="Polar residues" evidence="10">
    <location>
        <begin position="186"/>
        <end position="210"/>
    </location>
</feature>
<dbReference type="PANTHER" id="PTHR13050">
    <property type="entry name" value="USE1-LIKE PROTEIN"/>
    <property type="match status" value="1"/>
</dbReference>
<keyword evidence="13" id="KW-1185">Reference proteome</keyword>
<dbReference type="InterPro" id="IPR019150">
    <property type="entry name" value="Vesicle_transport_protein_Use1"/>
</dbReference>
<feature type="compositionally biased region" description="Acidic residues" evidence="10">
    <location>
        <begin position="110"/>
        <end position="129"/>
    </location>
</feature>
<name>A0A9N9Q0S9_9HELO</name>
<keyword evidence="6" id="KW-0931">ER-Golgi transport</keyword>
<feature type="compositionally biased region" description="Polar residues" evidence="10">
    <location>
        <begin position="156"/>
        <end position="178"/>
    </location>
</feature>
<keyword evidence="5" id="KW-0256">Endoplasmic reticulum</keyword>
<keyword evidence="9 11" id="KW-0472">Membrane</keyword>
<dbReference type="GO" id="GO:0005789">
    <property type="term" value="C:endoplasmic reticulum membrane"/>
    <property type="evidence" value="ECO:0007669"/>
    <property type="project" value="UniProtKB-SubCell"/>
</dbReference>
<keyword evidence="3" id="KW-0813">Transport</keyword>
<evidence type="ECO:0000256" key="3">
    <source>
        <dbReference type="ARBA" id="ARBA00022448"/>
    </source>
</evidence>
<dbReference type="PANTHER" id="PTHR13050:SF7">
    <property type="entry name" value="VESICLE TRANSPORT PROTEIN USE1"/>
    <property type="match status" value="1"/>
</dbReference>
<feature type="region of interest" description="Disordered" evidence="10">
    <location>
        <begin position="104"/>
        <end position="210"/>
    </location>
</feature>
<gene>
    <name evidence="12" type="ORF">HYALB_00000945</name>
</gene>
<evidence type="ECO:0000256" key="8">
    <source>
        <dbReference type="ARBA" id="ARBA00022989"/>
    </source>
</evidence>
<keyword evidence="7" id="KW-0653">Protein transport</keyword>
<keyword evidence="4 11" id="KW-0812">Transmembrane</keyword>
<evidence type="ECO:0000256" key="2">
    <source>
        <dbReference type="ARBA" id="ARBA00007891"/>
    </source>
</evidence>
<dbReference type="EMBL" id="CAJVRM010000003">
    <property type="protein sequence ID" value="CAG8970964.1"/>
    <property type="molecule type" value="Genomic_DNA"/>
</dbReference>
<evidence type="ECO:0000313" key="12">
    <source>
        <dbReference type="EMBL" id="CAG8970964.1"/>
    </source>
</evidence>
<reference evidence="12" key="1">
    <citation type="submission" date="2021-07" db="EMBL/GenBank/DDBJ databases">
        <authorList>
            <person name="Durling M."/>
        </authorList>
    </citation>
    <scope>NUCLEOTIDE SEQUENCE</scope>
</reference>
<dbReference type="GO" id="GO:0031201">
    <property type="term" value="C:SNARE complex"/>
    <property type="evidence" value="ECO:0007669"/>
    <property type="project" value="TreeGrafter"/>
</dbReference>
<evidence type="ECO:0008006" key="14">
    <source>
        <dbReference type="Google" id="ProtNLM"/>
    </source>
</evidence>
<feature type="compositionally biased region" description="Pro residues" evidence="10">
    <location>
        <begin position="139"/>
        <end position="150"/>
    </location>
</feature>
<dbReference type="Proteomes" id="UP000701801">
    <property type="component" value="Unassembled WGS sequence"/>
</dbReference>
<dbReference type="OrthoDB" id="3231855at2759"/>
<feature type="transmembrane region" description="Helical" evidence="11">
    <location>
        <begin position="289"/>
        <end position="309"/>
    </location>
</feature>
<evidence type="ECO:0000256" key="7">
    <source>
        <dbReference type="ARBA" id="ARBA00022927"/>
    </source>
</evidence>
<organism evidence="12 13">
    <name type="scientific">Hymenoscyphus albidus</name>
    <dbReference type="NCBI Taxonomy" id="595503"/>
    <lineage>
        <taxon>Eukaryota</taxon>
        <taxon>Fungi</taxon>
        <taxon>Dikarya</taxon>
        <taxon>Ascomycota</taxon>
        <taxon>Pezizomycotina</taxon>
        <taxon>Leotiomycetes</taxon>
        <taxon>Helotiales</taxon>
        <taxon>Helotiaceae</taxon>
        <taxon>Hymenoscyphus</taxon>
    </lineage>
</organism>